<feature type="domain" description="Secretion system C-terminal sorting" evidence="4">
    <location>
        <begin position="1508"/>
        <end position="1583"/>
    </location>
</feature>
<dbReference type="SUPFAM" id="SSF55486">
    <property type="entry name" value="Metalloproteases ('zincins'), catalytic domain"/>
    <property type="match status" value="1"/>
</dbReference>
<feature type="region of interest" description="Disordered" evidence="2">
    <location>
        <begin position="414"/>
        <end position="437"/>
    </location>
</feature>
<evidence type="ECO:0000259" key="4">
    <source>
        <dbReference type="Pfam" id="PF18962"/>
    </source>
</evidence>
<keyword evidence="7" id="KW-1185">Reference proteome</keyword>
<dbReference type="Pfam" id="PF13583">
    <property type="entry name" value="Reprolysin_4"/>
    <property type="match status" value="1"/>
</dbReference>
<dbReference type="InterPro" id="IPR026444">
    <property type="entry name" value="Secre_tail"/>
</dbReference>
<feature type="signal peptide" evidence="3">
    <location>
        <begin position="1"/>
        <end position="22"/>
    </location>
</feature>
<evidence type="ECO:0000259" key="5">
    <source>
        <dbReference type="Pfam" id="PF20009"/>
    </source>
</evidence>
<accession>A0ABM9NS82</accession>
<keyword evidence="1 3" id="KW-0732">Signal</keyword>
<feature type="domain" description="GEVED" evidence="5">
    <location>
        <begin position="918"/>
        <end position="1000"/>
    </location>
</feature>
<reference evidence="6 7" key="1">
    <citation type="submission" date="2024-05" db="EMBL/GenBank/DDBJ databases">
        <authorList>
            <person name="Duchaud E."/>
        </authorList>
    </citation>
    <scope>NUCLEOTIDE SEQUENCE [LARGE SCALE GENOMIC DNA]</scope>
    <source>
        <strain evidence="6">Ena-SAMPLE-TAB-13-05-2024-13:56:06:370-140309</strain>
    </source>
</reference>
<dbReference type="Pfam" id="PF18962">
    <property type="entry name" value="Por_Secre_tail"/>
    <property type="match status" value="1"/>
</dbReference>
<feature type="domain" description="GEVED" evidence="5">
    <location>
        <begin position="1176"/>
        <end position="1252"/>
    </location>
</feature>
<feature type="chain" id="PRO_5046692647" description="Fibronectin type-III domain-containing protein" evidence="3">
    <location>
        <begin position="23"/>
        <end position="1585"/>
    </location>
</feature>
<dbReference type="RefSeq" id="WP_101902620.1">
    <property type="nucleotide sequence ID" value="NZ_OZ038524.1"/>
</dbReference>
<gene>
    <name evidence="6" type="ORF">TD3509T_0403</name>
</gene>
<dbReference type="EMBL" id="OZ038524">
    <property type="protein sequence ID" value="CAL2076992.1"/>
    <property type="molecule type" value="Genomic_DNA"/>
</dbReference>
<evidence type="ECO:0000256" key="2">
    <source>
        <dbReference type="SAM" id="MobiDB-lite"/>
    </source>
</evidence>
<dbReference type="InterPro" id="IPR024079">
    <property type="entry name" value="MetalloPept_cat_dom_sf"/>
</dbReference>
<dbReference type="Pfam" id="PF20009">
    <property type="entry name" value="GEVED"/>
    <property type="match status" value="3"/>
</dbReference>
<feature type="domain" description="GEVED" evidence="5">
    <location>
        <begin position="1424"/>
        <end position="1491"/>
    </location>
</feature>
<dbReference type="InterPro" id="IPR013783">
    <property type="entry name" value="Ig-like_fold"/>
</dbReference>
<evidence type="ECO:0000313" key="7">
    <source>
        <dbReference type="Proteomes" id="UP001497514"/>
    </source>
</evidence>
<proteinExistence type="predicted"/>
<evidence type="ECO:0000256" key="1">
    <source>
        <dbReference type="ARBA" id="ARBA00022729"/>
    </source>
</evidence>
<organism evidence="6 7">
    <name type="scientific">Tenacibaculum dicentrarchi</name>
    <dbReference type="NCBI Taxonomy" id="669041"/>
    <lineage>
        <taxon>Bacteria</taxon>
        <taxon>Pseudomonadati</taxon>
        <taxon>Bacteroidota</taxon>
        <taxon>Flavobacteriia</taxon>
        <taxon>Flavobacteriales</taxon>
        <taxon>Flavobacteriaceae</taxon>
        <taxon>Tenacibaculum</taxon>
    </lineage>
</organism>
<evidence type="ECO:0000313" key="6">
    <source>
        <dbReference type="EMBL" id="CAL2076992.1"/>
    </source>
</evidence>
<dbReference type="Gene3D" id="2.60.40.10">
    <property type="entry name" value="Immunoglobulins"/>
    <property type="match status" value="2"/>
</dbReference>
<dbReference type="InterPro" id="IPR045474">
    <property type="entry name" value="GEVED"/>
</dbReference>
<dbReference type="Gene3D" id="3.40.390.10">
    <property type="entry name" value="Collagenase (Catalytic Domain)"/>
    <property type="match status" value="1"/>
</dbReference>
<evidence type="ECO:0008006" key="8">
    <source>
        <dbReference type="Google" id="ProtNLM"/>
    </source>
</evidence>
<dbReference type="NCBIfam" id="TIGR04183">
    <property type="entry name" value="Por_Secre_tail"/>
    <property type="match status" value="1"/>
</dbReference>
<sequence length="1585" mass="173321">MIKKNPSILFFFFIFLATNSFSQNFWNTAVKKETSSQQVKPLSRKNTPEKYRLATLNLNGLQNHLTGFKSKRSQHIITLPDSEGKLQRFSIKETSYLAPELAAKFPMIKSYSGQGIDDPTAIAKISLGANGVHALIYSANKSIVYIDPYTVDKKQYIIYKKSALKAKENDFRCQVESTAKKTMTSSIQKRNANDGILRTFRIAIACTNEYSSFHLNRQNIASSATDAVKKAVVLSAINTTMTRVNEVYERDLAVRMVLVNNNDELIFLESNGDDGLTDDNADALIDESQAKCDAIIGDANYDIGHTFSTGGGGLAQVRSVCVTGYKASGITGSSQPINDPYDIDYVCHEIGHQFGGTHTQNNDCNKSSTSVEPGSGSTIMGYAGICSPNVQGNSDPYFHAVSMAQMWAHMQNSGSCATQSSTNNDAPTANAGKNVSIPKGTPFVLEGIATDAQGLNSLTYNWEQIDTQKATMPPVSTSTAGPTFRSLNPTKSPKRYFPIFEDVINGTSNQWIVLPTVARELNFSLTVRDNNAGGGNSARDDMKITVTDAAPFTVTVPNTNVTWITGDQQTISWNKGTTDSAPINCAKVTIKLSVDGGITFPIILKENTPNDGSEEITIPNNITTQARILVEAADNVFYNVNPTNFTINSTDPTFLITNKTAKQTTCKSGTNAVNYTVNFSFLNGLKETVTLSATNLPTGVTASFTPATINSNGDATLMLKNFSNSIAQDYIFNIQGKSASVTQTTQGELQVIQDVLTTVNPIFPIDADTDTSIAPEFKWTQDDNATAYQIEVATDANFSTIVIDQQANTNAYTSTTSLVGSTTYYWRIKPKNSCAEGTFSKVYKFTTQVPSYCASTFTDEAGGANHISNVTFNSINNNSGNDKVDGYEDFTSKSTTVKRTESHQISVTLNTDGYQDHCYVFIDWNQDFIFNTTDERYDLGTKSGDKVNSTYTINIPKNAALGSTRIRVVSEYDDPTNGYGDGACDSNHKEEWGETEDYTLIVTEKPQPDFTLTNTSGNFSICNKATNQQVFTMAYKALVKFNENIVFSVTGLPANATATFSPNPFKENDTVKLTVSNLKNAAIGDYQMVVTATASSIKKSVNIPFNVNNTLCKSAGSMSSQISTTLVRFGSIDNTSTKTTGYTNYTAIDTQVIKGEAYPLVVNANSAGNQTVQTFAWVDWNQNCLFDANEKYDLGTTSNANTATKNSGLKIAVPSDALLGTTILRIVTQKEGSQNSNECQLGFNGEVEDYTIKITPDFTLKSQKPAISICNKAVNKVAYKIDFKSLNDFNENVTFLAENAPENAVVTFNPTTINKTGAFTVHINNLNNAPIGNYTVKVIATAGLLKKSINLTLVVNDRYCKSKGNSTSKISLTNVSFAGINNSSTKTTGYSNFTSVTTPVVRGEQYDLNIEVDSDGNNALKTFGWIDWNQNLIFEENESFNLTTNNTTITIPEDAKLGATILRILTRKETTDKENSCEFNFDGEVEDYTINIDESFATSANLFTDLKIYPVPSYGTLTVNFKVKEKNLTIIKLIDARGQLLETQTFSTISSNFNKEIKFKKVSRGIYFIQIQNDGKLSTRKIMMK</sequence>
<name>A0ABM9NS82_9FLAO</name>
<evidence type="ECO:0000256" key="3">
    <source>
        <dbReference type="SAM" id="SignalP"/>
    </source>
</evidence>
<dbReference type="Proteomes" id="UP001497514">
    <property type="component" value="Chromosome"/>
</dbReference>
<feature type="compositionally biased region" description="Polar residues" evidence="2">
    <location>
        <begin position="414"/>
        <end position="433"/>
    </location>
</feature>
<protein>
    <recommendedName>
        <fullName evidence="8">Fibronectin type-III domain-containing protein</fullName>
    </recommendedName>
</protein>